<feature type="domain" description="AB hydrolase-1" evidence="2">
    <location>
        <begin position="24"/>
        <end position="254"/>
    </location>
</feature>
<dbReference type="Proteomes" id="UP001239397">
    <property type="component" value="Chromosome"/>
</dbReference>
<dbReference type="EMBL" id="CP127295">
    <property type="protein sequence ID" value="WIY00501.1"/>
    <property type="molecule type" value="Genomic_DNA"/>
</dbReference>
<keyword evidence="4" id="KW-1185">Reference proteome</keyword>
<dbReference type="InterPro" id="IPR050266">
    <property type="entry name" value="AB_hydrolase_sf"/>
</dbReference>
<accession>A0A9Y2JN42</accession>
<dbReference type="AlphaFoldDB" id="A0A9Y2JN42"/>
<gene>
    <name evidence="3" type="ORF">QRX60_41660</name>
</gene>
<dbReference type="Gene3D" id="3.40.50.1820">
    <property type="entry name" value="alpha/beta hydrolase"/>
    <property type="match status" value="1"/>
</dbReference>
<keyword evidence="1 3" id="KW-0378">Hydrolase</keyword>
<reference evidence="3 4" key="1">
    <citation type="submission" date="2023-06" db="EMBL/GenBank/DDBJ databases">
        <authorList>
            <person name="Oyuntsetseg B."/>
            <person name="Kim S.B."/>
        </authorList>
    </citation>
    <scope>NUCLEOTIDE SEQUENCE [LARGE SCALE GENOMIC DNA]</scope>
    <source>
        <strain evidence="3 4">4-36</strain>
    </source>
</reference>
<dbReference type="GO" id="GO:0016020">
    <property type="term" value="C:membrane"/>
    <property type="evidence" value="ECO:0007669"/>
    <property type="project" value="TreeGrafter"/>
</dbReference>
<dbReference type="PANTHER" id="PTHR43798:SF31">
    <property type="entry name" value="AB HYDROLASE SUPERFAMILY PROTEIN YCLE"/>
    <property type="match status" value="1"/>
</dbReference>
<dbReference type="Pfam" id="PF12697">
    <property type="entry name" value="Abhydrolase_6"/>
    <property type="match status" value="1"/>
</dbReference>
<dbReference type="KEGG" id="amog:QRX60_41660"/>
<evidence type="ECO:0000313" key="4">
    <source>
        <dbReference type="Proteomes" id="UP001239397"/>
    </source>
</evidence>
<dbReference type="RefSeq" id="WP_285996967.1">
    <property type="nucleotide sequence ID" value="NZ_CP127295.1"/>
</dbReference>
<evidence type="ECO:0000256" key="1">
    <source>
        <dbReference type="ARBA" id="ARBA00022801"/>
    </source>
</evidence>
<sequence>MRWRTTLVAGRSAHYGVGGDGPPVLFLHGWGIADRAFGKALEALTAAGLRVYAPALPGFGGTAELPRTEHSLHGYARWVAAFVAGLELTEPVTLVGYSFGGGVAIRTAHDSPELVRRLILVNSIGGSAWTDGRGALKALAERPLWDWGLHLQVDLLPTRQATRVLPVVLRDLVPNVLRAPGAIWRVAHLARTADLTSELAELNRRRLPVVVVWSKQDNVIPEATLRSLRTSLGDPRTVTVPGGHTWLLAQPARFGEVITNILTFAEDPPGAA</sequence>
<evidence type="ECO:0000313" key="3">
    <source>
        <dbReference type="EMBL" id="WIY00501.1"/>
    </source>
</evidence>
<dbReference type="InterPro" id="IPR000073">
    <property type="entry name" value="AB_hydrolase_1"/>
</dbReference>
<dbReference type="PRINTS" id="PR00111">
    <property type="entry name" value="ABHYDROLASE"/>
</dbReference>
<dbReference type="GO" id="GO:0016787">
    <property type="term" value="F:hydrolase activity"/>
    <property type="evidence" value="ECO:0007669"/>
    <property type="project" value="UniProtKB-KW"/>
</dbReference>
<organism evidence="3 4">
    <name type="scientific">Amycolatopsis mongoliensis</name>
    <dbReference type="NCBI Taxonomy" id="715475"/>
    <lineage>
        <taxon>Bacteria</taxon>
        <taxon>Bacillati</taxon>
        <taxon>Actinomycetota</taxon>
        <taxon>Actinomycetes</taxon>
        <taxon>Pseudonocardiales</taxon>
        <taxon>Pseudonocardiaceae</taxon>
        <taxon>Amycolatopsis</taxon>
    </lineage>
</organism>
<dbReference type="InterPro" id="IPR029058">
    <property type="entry name" value="AB_hydrolase_fold"/>
</dbReference>
<dbReference type="SUPFAM" id="SSF53474">
    <property type="entry name" value="alpha/beta-Hydrolases"/>
    <property type="match status" value="1"/>
</dbReference>
<dbReference type="PANTHER" id="PTHR43798">
    <property type="entry name" value="MONOACYLGLYCEROL LIPASE"/>
    <property type="match status" value="1"/>
</dbReference>
<name>A0A9Y2JN42_9PSEU</name>
<proteinExistence type="predicted"/>
<evidence type="ECO:0000259" key="2">
    <source>
        <dbReference type="Pfam" id="PF12697"/>
    </source>
</evidence>
<protein>
    <submittedName>
        <fullName evidence="3">Alpha/beta fold hydrolase</fullName>
    </submittedName>
</protein>